<proteinExistence type="predicted"/>
<keyword evidence="1" id="KW-0472">Membrane</keyword>
<comment type="caution">
    <text evidence="2">The sequence shown here is derived from an EMBL/GenBank/DDBJ whole genome shotgun (WGS) entry which is preliminary data.</text>
</comment>
<keyword evidence="1" id="KW-0812">Transmembrane</keyword>
<dbReference type="AlphaFoldDB" id="A0A5B7J936"/>
<name>A0A5B7J936_PORTR</name>
<organism evidence="2 3">
    <name type="scientific">Portunus trituberculatus</name>
    <name type="common">Swimming crab</name>
    <name type="synonym">Neptunus trituberculatus</name>
    <dbReference type="NCBI Taxonomy" id="210409"/>
    <lineage>
        <taxon>Eukaryota</taxon>
        <taxon>Metazoa</taxon>
        <taxon>Ecdysozoa</taxon>
        <taxon>Arthropoda</taxon>
        <taxon>Crustacea</taxon>
        <taxon>Multicrustacea</taxon>
        <taxon>Malacostraca</taxon>
        <taxon>Eumalacostraca</taxon>
        <taxon>Eucarida</taxon>
        <taxon>Decapoda</taxon>
        <taxon>Pleocyemata</taxon>
        <taxon>Brachyura</taxon>
        <taxon>Eubrachyura</taxon>
        <taxon>Portunoidea</taxon>
        <taxon>Portunidae</taxon>
        <taxon>Portuninae</taxon>
        <taxon>Portunus</taxon>
    </lineage>
</organism>
<keyword evidence="1" id="KW-1133">Transmembrane helix</keyword>
<sequence length="73" mass="7933">MWCFPPENLLTLCPPSLYTLPLTSGLLIFPIALCLAPPPSARAYVDRVFSHALPTRLPFPCVLPRPSPACASL</sequence>
<dbReference type="Proteomes" id="UP000324222">
    <property type="component" value="Unassembled WGS sequence"/>
</dbReference>
<gene>
    <name evidence="2" type="ORF">E2C01_084384</name>
</gene>
<evidence type="ECO:0000313" key="3">
    <source>
        <dbReference type="Proteomes" id="UP000324222"/>
    </source>
</evidence>
<feature type="transmembrane region" description="Helical" evidence="1">
    <location>
        <begin position="16"/>
        <end position="36"/>
    </location>
</feature>
<protein>
    <submittedName>
        <fullName evidence="2">Uncharacterized protein</fullName>
    </submittedName>
</protein>
<evidence type="ECO:0000256" key="1">
    <source>
        <dbReference type="SAM" id="Phobius"/>
    </source>
</evidence>
<keyword evidence="3" id="KW-1185">Reference proteome</keyword>
<dbReference type="EMBL" id="VSRR010081000">
    <property type="protein sequence ID" value="MPC89438.1"/>
    <property type="molecule type" value="Genomic_DNA"/>
</dbReference>
<reference evidence="2 3" key="1">
    <citation type="submission" date="2019-05" db="EMBL/GenBank/DDBJ databases">
        <title>Another draft genome of Portunus trituberculatus and its Hox gene families provides insights of decapod evolution.</title>
        <authorList>
            <person name="Jeong J.-H."/>
            <person name="Song I."/>
            <person name="Kim S."/>
            <person name="Choi T."/>
            <person name="Kim D."/>
            <person name="Ryu S."/>
            <person name="Kim W."/>
        </authorList>
    </citation>
    <scope>NUCLEOTIDE SEQUENCE [LARGE SCALE GENOMIC DNA]</scope>
    <source>
        <tissue evidence="2">Muscle</tissue>
    </source>
</reference>
<accession>A0A5B7J936</accession>
<evidence type="ECO:0000313" key="2">
    <source>
        <dbReference type="EMBL" id="MPC89438.1"/>
    </source>
</evidence>